<comment type="caution">
    <text evidence="2">The sequence shown here is derived from an EMBL/GenBank/DDBJ whole genome shotgun (WGS) entry which is preliminary data.</text>
</comment>
<dbReference type="AlphaFoldDB" id="A0A9X2WQQ9"/>
<organism evidence="2 3">
    <name type="scientific">Shewanella holmiensis</name>
    <dbReference type="NCBI Taxonomy" id="2952222"/>
    <lineage>
        <taxon>Bacteria</taxon>
        <taxon>Pseudomonadati</taxon>
        <taxon>Pseudomonadota</taxon>
        <taxon>Gammaproteobacteria</taxon>
        <taxon>Alteromonadales</taxon>
        <taxon>Shewanellaceae</taxon>
        <taxon>Shewanella</taxon>
    </lineage>
</organism>
<name>A0A9X2WQQ9_9GAMM</name>
<evidence type="ECO:0000313" key="2">
    <source>
        <dbReference type="EMBL" id="MCT7943695.1"/>
    </source>
</evidence>
<feature type="transmembrane region" description="Helical" evidence="1">
    <location>
        <begin position="52"/>
        <end position="79"/>
    </location>
</feature>
<evidence type="ECO:0000313" key="3">
    <source>
        <dbReference type="Proteomes" id="UP001155546"/>
    </source>
</evidence>
<keyword evidence="1" id="KW-1133">Transmembrane helix</keyword>
<keyword evidence="1" id="KW-0472">Membrane</keyword>
<keyword evidence="1" id="KW-0812">Transmembrane</keyword>
<proteinExistence type="predicted"/>
<protein>
    <submittedName>
        <fullName evidence="2">Uncharacterized protein</fullName>
    </submittedName>
</protein>
<dbReference type="Proteomes" id="UP001155546">
    <property type="component" value="Unassembled WGS sequence"/>
</dbReference>
<accession>A0A9X2WQQ9</accession>
<dbReference type="RefSeq" id="WP_261299984.1">
    <property type="nucleotide sequence ID" value="NZ_JAMTCD010000043.1"/>
</dbReference>
<gene>
    <name evidence="2" type="ORF">NE535_18220</name>
</gene>
<feature type="transmembrane region" description="Helical" evidence="1">
    <location>
        <begin position="12"/>
        <end position="40"/>
    </location>
</feature>
<keyword evidence="3" id="KW-1185">Reference proteome</keyword>
<reference evidence="2" key="1">
    <citation type="journal article" date="2023" name="Int. J. Syst. Evol. Microbiol.">
        <title>&lt;i&gt;Shewanella septentrionalis&lt;/i&gt; sp. nov. and &lt;i&gt;Shewanella holmiensis&lt;/i&gt; sp. nov., isolated from Baltic Sea water and sediments.</title>
        <authorList>
            <person name="Martin-Rodriguez A.J."/>
            <person name="Thorell K."/>
            <person name="Joffre E."/>
            <person name="Jensie-Markopoulos S."/>
            <person name="Moore E.R.B."/>
            <person name="Sjoling A."/>
        </authorList>
    </citation>
    <scope>NUCLEOTIDE SEQUENCE</scope>
    <source>
        <strain evidence="2">SP1S2-7</strain>
    </source>
</reference>
<evidence type="ECO:0000256" key="1">
    <source>
        <dbReference type="SAM" id="Phobius"/>
    </source>
</evidence>
<dbReference type="EMBL" id="JAMTCD010000043">
    <property type="protein sequence ID" value="MCT7943695.1"/>
    <property type="molecule type" value="Genomic_DNA"/>
</dbReference>
<sequence>MKPYNNLSTQNLPLLLLITRITTVLALIAIVLSIVAFIASFFMKTGFGINQFFVLSTAIFPSAMYVLLGSGVVAAIIAFEESYRKKSEAYIASLN</sequence>